<keyword evidence="2" id="KW-0934">Plastid</keyword>
<gene>
    <name evidence="2" type="primary">ORF101</name>
    <name evidence="3" type="ORF">PGAL8A_API04400</name>
</gene>
<evidence type="ECO:0000313" key="3">
    <source>
        <dbReference type="EMBL" id="CRG98254.1"/>
    </source>
</evidence>
<keyword evidence="1" id="KW-0472">Membrane</keyword>
<sequence length="103" mass="12693">MKLNIIKYYYIKNKKLIFNNINKNFIFKKYIIIKLFFYEYINNKLKIFNFKGIFINNNSNNNIILLKYNNNDILFLYFYLNIFNLITILKLGKLNLNKIKFLI</sequence>
<geneLocation type="apicoplast" evidence="2"/>
<dbReference type="RefSeq" id="YP_009325481.1">
    <property type="nucleotide sequence ID" value="NC_031963.1"/>
</dbReference>
<evidence type="ECO:0000256" key="1">
    <source>
        <dbReference type="SAM" id="Phobius"/>
    </source>
</evidence>
<keyword evidence="4" id="KW-1185">Reference proteome</keyword>
<evidence type="ECO:0000313" key="4">
    <source>
        <dbReference type="Proteomes" id="UP000220797"/>
    </source>
</evidence>
<name>H7CDZ3_PLAGA</name>
<dbReference type="EMBL" id="AB649424">
    <property type="protein sequence ID" value="BAL70763.1"/>
    <property type="molecule type" value="Genomic_DNA"/>
</dbReference>
<reference evidence="3 4" key="2">
    <citation type="submission" date="2015-04" db="EMBL/GenBank/DDBJ databases">
        <authorList>
            <consortium name="Pathogen Informatics"/>
        </authorList>
    </citation>
    <scope>NUCLEOTIDE SEQUENCE [LARGE SCALE GENOMIC DNA]</scope>
    <source>
        <strain evidence="3 4">8A</strain>
    </source>
</reference>
<dbReference type="Proteomes" id="UP000220797">
    <property type="component" value="Apicoplast API"/>
</dbReference>
<evidence type="ECO:0000313" key="2">
    <source>
        <dbReference type="EMBL" id="BAL70763.1"/>
    </source>
</evidence>
<reference evidence="2" key="1">
    <citation type="journal article" date="2012" name="Mol. Biol. Evol.">
        <title>The Plasmodium Apicoplast Genome: Conserved Structure and Close Relationship of P. ovale to Rodent Malaria Parasites.</title>
        <authorList>
            <person name="Arisue N."/>
            <person name="Hashimoto T."/>
            <person name="Mitsui H."/>
            <person name="Palacpac N.M.Q."/>
            <person name="Kaneko A."/>
            <person name="Kawai S."/>
            <person name="Hasegawa M."/>
            <person name="Tanabe K."/>
            <person name="Horii T."/>
        </authorList>
    </citation>
    <scope>NUCLEOTIDE SEQUENCE</scope>
    <source>
        <strain evidence="2">A8</strain>
    </source>
</reference>
<organism evidence="2">
    <name type="scientific">Plasmodium gallinaceum</name>
    <dbReference type="NCBI Taxonomy" id="5849"/>
    <lineage>
        <taxon>Eukaryota</taxon>
        <taxon>Sar</taxon>
        <taxon>Alveolata</taxon>
        <taxon>Apicomplexa</taxon>
        <taxon>Aconoidasida</taxon>
        <taxon>Haemosporida</taxon>
        <taxon>Plasmodiidae</taxon>
        <taxon>Plasmodium</taxon>
        <taxon>Plasmodium (Haemamoeba)</taxon>
    </lineage>
</organism>
<keyword evidence="1" id="KW-1133">Transmembrane helix</keyword>
<accession>H7CDZ3</accession>
<proteinExistence type="predicted"/>
<dbReference type="OMA" id="IIKYDNY"/>
<dbReference type="EMBL" id="LN835293">
    <property type="protein sequence ID" value="CRG98254.1"/>
    <property type="molecule type" value="Genomic_DNA"/>
</dbReference>
<dbReference type="VEuPathDB" id="PlasmoDB:PGAL8A_API04400"/>
<protein>
    <submittedName>
        <fullName evidence="2">Open reading frame 101</fullName>
    </submittedName>
</protein>
<keyword evidence="1" id="KW-0812">Transmembrane</keyword>
<feature type="transmembrane region" description="Helical" evidence="1">
    <location>
        <begin position="74"/>
        <end position="92"/>
    </location>
</feature>
<keyword evidence="2" id="KW-0933">Apicoplast</keyword>
<dbReference type="GeneID" id="30315802"/>
<dbReference type="AlphaFoldDB" id="H7CDZ3"/>